<comment type="caution">
    <text evidence="2">The sequence shown here is derived from an EMBL/GenBank/DDBJ whole genome shotgun (WGS) entry which is preliminary data.</text>
</comment>
<name>A0A5N6S3S0_9BIFI</name>
<evidence type="ECO:0000313" key="3">
    <source>
        <dbReference type="Proteomes" id="UP000325415"/>
    </source>
</evidence>
<sequence>MLRRRADCGELVQLHGHYYARAVYWETLGMGEQYRHVIRSHAVLQPNWVFCDMTAAAMHGLAVGPADTMALAENTASPDGPDSTAPSHAKLRAESWHGAGSRRRAESRCSAESPAALPQHMNQLHVTTTRNGRARDCESIKYHYACALRYETVDGVKVTGLRQTLFDCARHHELNDALPVIKSALHGGFVAQADLANDFDTLPGRHRAHALSVLLHAI</sequence>
<evidence type="ECO:0000313" key="2">
    <source>
        <dbReference type="EMBL" id="KAE8129130.1"/>
    </source>
</evidence>
<dbReference type="EMBL" id="QDAG01000003">
    <property type="protein sequence ID" value="KAE8129130.1"/>
    <property type="molecule type" value="Genomic_DNA"/>
</dbReference>
<protein>
    <submittedName>
        <fullName evidence="2">Uncharacterized protein</fullName>
    </submittedName>
</protein>
<keyword evidence="3" id="KW-1185">Reference proteome</keyword>
<evidence type="ECO:0000256" key="1">
    <source>
        <dbReference type="SAM" id="MobiDB-lite"/>
    </source>
</evidence>
<reference evidence="2 3" key="1">
    <citation type="submission" date="2018-04" db="EMBL/GenBank/DDBJ databases">
        <authorList>
            <person name="Eckel V.P."/>
            <person name="Vogel R.F."/>
        </authorList>
    </citation>
    <scope>NUCLEOTIDE SEQUENCE [LARGE SCALE GENOMIC DNA]</scope>
    <source>
        <strain evidence="3">TMW 2.1764</strain>
    </source>
</reference>
<dbReference type="Proteomes" id="UP000325415">
    <property type="component" value="Unassembled WGS sequence"/>
</dbReference>
<organism evidence="2 3">
    <name type="scientific">Bifidobacterium tibiigranuli</name>
    <dbReference type="NCBI Taxonomy" id="2172043"/>
    <lineage>
        <taxon>Bacteria</taxon>
        <taxon>Bacillati</taxon>
        <taxon>Actinomycetota</taxon>
        <taxon>Actinomycetes</taxon>
        <taxon>Bifidobacteriales</taxon>
        <taxon>Bifidobacteriaceae</taxon>
        <taxon>Bifidobacterium</taxon>
    </lineage>
</organism>
<dbReference type="AlphaFoldDB" id="A0A5N6S3S0"/>
<accession>A0A5N6S3S0</accession>
<proteinExistence type="predicted"/>
<feature type="region of interest" description="Disordered" evidence="1">
    <location>
        <begin position="72"/>
        <end position="108"/>
    </location>
</feature>
<gene>
    <name evidence="2" type="ORF">DDE84_03335</name>
</gene>